<dbReference type="EMBL" id="JABSNM010000028">
    <property type="protein sequence ID" value="NRT58400.1"/>
    <property type="molecule type" value="Genomic_DNA"/>
</dbReference>
<gene>
    <name evidence="2" type="ORF">HNQ01_004168</name>
</gene>
<organism evidence="2 3">
    <name type="scientific">Sphaerotilus uruguayifluvii</name>
    <dbReference type="NCBI Taxonomy" id="2735897"/>
    <lineage>
        <taxon>Bacteria</taxon>
        <taxon>Pseudomonadati</taxon>
        <taxon>Pseudomonadota</taxon>
        <taxon>Betaproteobacteria</taxon>
        <taxon>Burkholderiales</taxon>
        <taxon>Sphaerotilaceae</taxon>
        <taxon>Sphaerotilus</taxon>
    </lineage>
</organism>
<proteinExistence type="predicted"/>
<sequence length="579" mass="64629">MSTAGGDARRPGATHEVHHQPEHARRAAGQVPITATLPMYQHLQPTHPALALPHVLPYPPNTTWQRACPVDPDIQKLTDTYGHLPNPDNYPWWWFPPELGRAVMDVAYRTEAPLALVGASALGALSLSQQAHLDVQTPHGSIEPCALYLITLGKSGERKTTCDQMFTRELRAVHDRLHEKSFLEYEEYQRVMKARKRQRSEAALEPEPQKPKVIDMISSNATPAAILNSLHEFSPFGSLMSDEAGTVLDGPATPTPYLFNELWDGHQIEINRKSTGPIKIKSPRFTMSLMLQPEVFAKFNEKQNNLAERSGLLPRSLVSYPTSTQGHRGGEDRSHLEQGIKPLQQRLGSWLEQSWLAFVRAEPRRVVSCTPDAARTLKEFTDTINNQVRPGGRYSQITAFASKAGSHALRMAALFSQFQEDNSVITEDSIYRATCFVNWYIEQYLALLGPTSPAFQAAQDVQRMLGFIDQACRQFHSPLLTYEFVVEYAHPQFGSKSKVKTVLNLLETNGTILIGPNTQNGQKTIACLFLDPNSRGFIGAPQAAQPSQTRSVRASPRRKPALSPSERIRAHLLKSLKNL</sequence>
<feature type="compositionally biased region" description="Basic and acidic residues" evidence="1">
    <location>
        <begin position="7"/>
        <end position="25"/>
    </location>
</feature>
<evidence type="ECO:0000313" key="2">
    <source>
        <dbReference type="EMBL" id="NRT58400.1"/>
    </source>
</evidence>
<name>A0ABX2GA75_9BURK</name>
<evidence type="ECO:0008006" key="4">
    <source>
        <dbReference type="Google" id="ProtNLM"/>
    </source>
</evidence>
<dbReference type="Proteomes" id="UP001516061">
    <property type="component" value="Unassembled WGS sequence"/>
</dbReference>
<feature type="region of interest" description="Disordered" evidence="1">
    <location>
        <begin position="540"/>
        <end position="564"/>
    </location>
</feature>
<feature type="region of interest" description="Disordered" evidence="1">
    <location>
        <begin position="1"/>
        <end position="27"/>
    </location>
</feature>
<dbReference type="Pfam" id="PF13148">
    <property type="entry name" value="DUF3987"/>
    <property type="match status" value="1"/>
</dbReference>
<evidence type="ECO:0000313" key="3">
    <source>
        <dbReference type="Proteomes" id="UP001516061"/>
    </source>
</evidence>
<accession>A0ABX2GA75</accession>
<protein>
    <recommendedName>
        <fullName evidence="4">DUF3987 domain-containing protein</fullName>
    </recommendedName>
</protein>
<evidence type="ECO:0000256" key="1">
    <source>
        <dbReference type="SAM" id="MobiDB-lite"/>
    </source>
</evidence>
<reference evidence="2 3" key="1">
    <citation type="submission" date="2020-05" db="EMBL/GenBank/DDBJ databases">
        <title>Genomic Encyclopedia of Type Strains, Phase IV (KMG-V): Genome sequencing to study the core and pangenomes of soil and plant-associated prokaryotes.</title>
        <authorList>
            <person name="Whitman W."/>
        </authorList>
    </citation>
    <scope>NUCLEOTIDE SEQUENCE [LARGE SCALE GENOMIC DNA]</scope>
    <source>
        <strain evidence="2 3">C29</strain>
    </source>
</reference>
<keyword evidence="3" id="KW-1185">Reference proteome</keyword>
<dbReference type="RefSeq" id="WP_173807419.1">
    <property type="nucleotide sequence ID" value="NZ_JABSNM010000028.1"/>
</dbReference>
<comment type="caution">
    <text evidence="2">The sequence shown here is derived from an EMBL/GenBank/DDBJ whole genome shotgun (WGS) entry which is preliminary data.</text>
</comment>
<dbReference type="InterPro" id="IPR025048">
    <property type="entry name" value="DUF3987"/>
</dbReference>